<dbReference type="CDD" id="cd14773">
    <property type="entry name" value="TrHb2_PhHbO-like_O"/>
    <property type="match status" value="1"/>
</dbReference>
<sequence length="144" mass="15995">MSDVAETTTMYERLGGAVVIDRLVEAFYARMDRLPEAEGIRAMHADDLGHTKQVLKRYLSEWTGGPKLYSPEKGHPRLRQRHMGFSIGNAERDAWLLCMQGALEETVADAAARAAIYDAMAKLADWMRNTAGNPHDTVGHAARP</sequence>
<keyword evidence="9" id="KW-1185">Reference proteome</keyword>
<evidence type="ECO:0000256" key="5">
    <source>
        <dbReference type="ARBA" id="ARBA00034496"/>
    </source>
</evidence>
<dbReference type="InterPro" id="IPR044203">
    <property type="entry name" value="GlbO/GLB3-like"/>
</dbReference>
<dbReference type="GO" id="GO:0046872">
    <property type="term" value="F:metal ion binding"/>
    <property type="evidence" value="ECO:0007669"/>
    <property type="project" value="UniProtKB-KW"/>
</dbReference>
<keyword evidence="2" id="KW-0349">Heme</keyword>
<evidence type="ECO:0000256" key="4">
    <source>
        <dbReference type="ARBA" id="ARBA00023004"/>
    </source>
</evidence>
<comment type="caution">
    <text evidence="6">The sequence shown here is derived from an EMBL/GenBank/DDBJ whole genome shotgun (WGS) entry which is preliminary data.</text>
</comment>
<dbReference type="EMBL" id="JAVDPY010000017">
    <property type="protein sequence ID" value="MDR6336811.1"/>
    <property type="molecule type" value="Genomic_DNA"/>
</dbReference>
<dbReference type="EMBL" id="BSDO01000017">
    <property type="protein sequence ID" value="GLI25449.1"/>
    <property type="molecule type" value="Genomic_DNA"/>
</dbReference>
<protein>
    <submittedName>
        <fullName evidence="7">Hemoglobin</fullName>
    </submittedName>
</protein>
<evidence type="ECO:0000256" key="1">
    <source>
        <dbReference type="ARBA" id="ARBA00022448"/>
    </source>
</evidence>
<comment type="similarity">
    <text evidence="5">Belongs to the truncated hemoglobin family. Group II subfamily.</text>
</comment>
<dbReference type="PANTHER" id="PTHR47366:SF1">
    <property type="entry name" value="TWO-ON-TWO HEMOGLOBIN-3"/>
    <property type="match status" value="1"/>
</dbReference>
<proteinExistence type="inferred from homology"/>
<evidence type="ECO:0000313" key="6">
    <source>
        <dbReference type="EMBL" id="GLI25449.1"/>
    </source>
</evidence>
<reference evidence="6" key="1">
    <citation type="submission" date="2022-12" db="EMBL/GenBank/DDBJ databases">
        <title>Reference genome sequencing for broad-spectrum identification of bacterial and archaeal isolates by mass spectrometry.</title>
        <authorList>
            <person name="Sekiguchi Y."/>
            <person name="Tourlousse D.M."/>
        </authorList>
    </citation>
    <scope>NUCLEOTIDE SEQUENCE</scope>
    <source>
        <strain evidence="6">301</strain>
    </source>
</reference>
<gene>
    <name evidence="7" type="ORF">GGQ86_005315</name>
    <name evidence="6" type="ORF">XFLAVUS301_51230</name>
</gene>
<dbReference type="GO" id="GO:0020037">
    <property type="term" value="F:heme binding"/>
    <property type="evidence" value="ECO:0007669"/>
    <property type="project" value="InterPro"/>
</dbReference>
<reference evidence="7 9" key="2">
    <citation type="submission" date="2023-07" db="EMBL/GenBank/DDBJ databases">
        <title>Genomic Encyclopedia of Type Strains, Phase IV (KMG-IV): sequencing the most valuable type-strain genomes for metagenomic binning, comparative biology and taxonomic classification.</title>
        <authorList>
            <person name="Goeker M."/>
        </authorList>
    </citation>
    <scope>NUCLEOTIDE SEQUENCE [LARGE SCALE GENOMIC DNA]</scope>
    <source>
        <strain evidence="7 9">DSM 338</strain>
    </source>
</reference>
<dbReference type="Pfam" id="PF01152">
    <property type="entry name" value="Bac_globin"/>
    <property type="match status" value="1"/>
</dbReference>
<dbReference type="AlphaFoldDB" id="A0A9W6CU86"/>
<dbReference type="InterPro" id="IPR001486">
    <property type="entry name" value="Hemoglobin_trunc"/>
</dbReference>
<dbReference type="Proteomes" id="UP001144397">
    <property type="component" value="Unassembled WGS sequence"/>
</dbReference>
<keyword evidence="4" id="KW-0408">Iron</keyword>
<dbReference type="SUPFAM" id="SSF46458">
    <property type="entry name" value="Globin-like"/>
    <property type="match status" value="1"/>
</dbReference>
<dbReference type="PANTHER" id="PTHR47366">
    <property type="entry name" value="TWO-ON-TWO HEMOGLOBIN-3"/>
    <property type="match status" value="1"/>
</dbReference>
<dbReference type="Proteomes" id="UP001245370">
    <property type="component" value="Unassembled WGS sequence"/>
</dbReference>
<dbReference type="InterPro" id="IPR012292">
    <property type="entry name" value="Globin/Proto"/>
</dbReference>
<dbReference type="InterPro" id="IPR009050">
    <property type="entry name" value="Globin-like_sf"/>
</dbReference>
<evidence type="ECO:0000256" key="3">
    <source>
        <dbReference type="ARBA" id="ARBA00022723"/>
    </source>
</evidence>
<evidence type="ECO:0000313" key="7">
    <source>
        <dbReference type="EMBL" id="MDR6336811.1"/>
    </source>
</evidence>
<organism evidence="6 8">
    <name type="scientific">Xanthobacter flavus</name>
    <dbReference type="NCBI Taxonomy" id="281"/>
    <lineage>
        <taxon>Bacteria</taxon>
        <taxon>Pseudomonadati</taxon>
        <taxon>Pseudomonadota</taxon>
        <taxon>Alphaproteobacteria</taxon>
        <taxon>Hyphomicrobiales</taxon>
        <taxon>Xanthobacteraceae</taxon>
        <taxon>Xanthobacter</taxon>
    </lineage>
</organism>
<evidence type="ECO:0000313" key="9">
    <source>
        <dbReference type="Proteomes" id="UP001245370"/>
    </source>
</evidence>
<name>A0A9W6CU86_XANFL</name>
<dbReference type="GO" id="GO:0019825">
    <property type="term" value="F:oxygen binding"/>
    <property type="evidence" value="ECO:0007669"/>
    <property type="project" value="InterPro"/>
</dbReference>
<evidence type="ECO:0000313" key="8">
    <source>
        <dbReference type="Proteomes" id="UP001144397"/>
    </source>
</evidence>
<dbReference type="RefSeq" id="WP_229645064.1">
    <property type="nucleotide sequence ID" value="NZ_BSDO01000017.1"/>
</dbReference>
<dbReference type="GO" id="GO:0005344">
    <property type="term" value="F:oxygen carrier activity"/>
    <property type="evidence" value="ECO:0007669"/>
    <property type="project" value="InterPro"/>
</dbReference>
<keyword evidence="3" id="KW-0479">Metal-binding</keyword>
<accession>A0A9W6CU86</accession>
<dbReference type="GeneID" id="95765892"/>
<evidence type="ECO:0000256" key="2">
    <source>
        <dbReference type="ARBA" id="ARBA00022617"/>
    </source>
</evidence>
<keyword evidence="1" id="KW-0813">Transport</keyword>
<dbReference type="Gene3D" id="1.10.490.10">
    <property type="entry name" value="Globins"/>
    <property type="match status" value="1"/>
</dbReference>